<dbReference type="PANTHER" id="PTHR22973">
    <property type="entry name" value="LD35087P"/>
    <property type="match status" value="1"/>
</dbReference>
<dbReference type="Proteomes" id="UP000887577">
    <property type="component" value="Unplaced"/>
</dbReference>
<protein>
    <submittedName>
        <fullName evidence="3">Uncharacterized protein</fullName>
    </submittedName>
</protein>
<dbReference type="WBParaSite" id="PSU_v2.g6871.t1">
    <property type="protein sequence ID" value="PSU_v2.g6871.t1"/>
    <property type="gene ID" value="PSU_v2.g6871"/>
</dbReference>
<evidence type="ECO:0000313" key="2">
    <source>
        <dbReference type="Proteomes" id="UP000887577"/>
    </source>
</evidence>
<organism evidence="2 3">
    <name type="scientific">Panagrolaimus superbus</name>
    <dbReference type="NCBI Taxonomy" id="310955"/>
    <lineage>
        <taxon>Eukaryota</taxon>
        <taxon>Metazoa</taxon>
        <taxon>Ecdysozoa</taxon>
        <taxon>Nematoda</taxon>
        <taxon>Chromadorea</taxon>
        <taxon>Rhabditida</taxon>
        <taxon>Tylenchina</taxon>
        <taxon>Panagrolaimomorpha</taxon>
        <taxon>Panagrolaimoidea</taxon>
        <taxon>Panagrolaimidae</taxon>
        <taxon>Panagrolaimus</taxon>
    </lineage>
</organism>
<evidence type="ECO:0000256" key="1">
    <source>
        <dbReference type="SAM" id="MobiDB-lite"/>
    </source>
</evidence>
<dbReference type="InterPro" id="IPR035984">
    <property type="entry name" value="Acyl-CoA-binding_sf"/>
</dbReference>
<dbReference type="GO" id="GO:0000139">
    <property type="term" value="C:Golgi membrane"/>
    <property type="evidence" value="ECO:0007669"/>
    <property type="project" value="TreeGrafter"/>
</dbReference>
<dbReference type="PANTHER" id="PTHR22973:SF3">
    <property type="entry name" value="PROTEIN TMED8"/>
    <property type="match status" value="1"/>
</dbReference>
<proteinExistence type="predicted"/>
<reference evidence="3" key="1">
    <citation type="submission" date="2022-11" db="UniProtKB">
        <authorList>
            <consortium name="WormBaseParasite"/>
        </authorList>
    </citation>
    <scope>IDENTIFICATION</scope>
</reference>
<keyword evidence="2" id="KW-1185">Reference proteome</keyword>
<dbReference type="SUPFAM" id="SSF47027">
    <property type="entry name" value="Acyl-CoA binding protein"/>
    <property type="match status" value="1"/>
</dbReference>
<feature type="region of interest" description="Disordered" evidence="1">
    <location>
        <begin position="1"/>
        <end position="29"/>
    </location>
</feature>
<dbReference type="AlphaFoldDB" id="A0A914Z9E5"/>
<name>A0A914Z9E5_9BILA</name>
<sequence length="104" mass="12011">MVEAPEVLQQIQQNDQSLKQQHEDEDETPEITIETVVDVFGFPLEEIFKDGIKYYKAQERSGELQVEYPVRLQFMALAKQIKFGQFKSETANVGWFDLVGNDAK</sequence>
<accession>A0A914Z9E5</accession>
<evidence type="ECO:0000313" key="3">
    <source>
        <dbReference type="WBParaSite" id="PSU_v2.g6871.t1"/>
    </source>
</evidence>
<dbReference type="InterPro" id="IPR052269">
    <property type="entry name" value="Golgi-PI4KB_interaction"/>
</dbReference>
<dbReference type="GO" id="GO:0000062">
    <property type="term" value="F:fatty-acyl-CoA binding"/>
    <property type="evidence" value="ECO:0007669"/>
    <property type="project" value="InterPro"/>
</dbReference>
<feature type="compositionally biased region" description="Polar residues" evidence="1">
    <location>
        <begin position="9"/>
        <end position="19"/>
    </location>
</feature>